<keyword evidence="4" id="KW-0239">DNA-directed DNA polymerase</keyword>
<evidence type="ECO:0000256" key="1">
    <source>
        <dbReference type="ARBA" id="ARBA00012417"/>
    </source>
</evidence>
<dbReference type="EMBL" id="MZ420154">
    <property type="protein sequence ID" value="QYA18482.1"/>
    <property type="molecule type" value="Genomic_DNA"/>
</dbReference>
<organism evidence="6">
    <name type="scientific">Clandestinovirus</name>
    <dbReference type="NCBI Taxonomy" id="2831644"/>
    <lineage>
        <taxon>Viruses</taxon>
    </lineage>
</organism>
<keyword evidence="2" id="KW-0808">Transferase</keyword>
<dbReference type="GO" id="GO:0000166">
    <property type="term" value="F:nucleotide binding"/>
    <property type="evidence" value="ECO:0007669"/>
    <property type="project" value="InterPro"/>
</dbReference>
<sequence length="115" mass="13439">MVHIFNPNDIEKQESGFYFMKDAHRPGLLPKILTELVTLRSKVRGMINDNNSKMYNMILDMRQLAIKVVSNILNVLRIYKLTPFVGCQQCLWLYRCRIGYDRCANTRNNVLTSIV</sequence>
<dbReference type="EC" id="2.7.7.7" evidence="1"/>
<feature type="domain" description="DNA-directed DNA polymerase family B multifunctional" evidence="5">
    <location>
        <begin position="9"/>
        <end position="71"/>
    </location>
</feature>
<protein>
    <recommendedName>
        <fullName evidence="1">DNA-directed DNA polymerase</fullName>
        <ecNumber evidence="1">2.7.7.7</ecNumber>
    </recommendedName>
</protein>
<dbReference type="GO" id="GO:0003887">
    <property type="term" value="F:DNA-directed DNA polymerase activity"/>
    <property type="evidence" value="ECO:0007669"/>
    <property type="project" value="UniProtKB-KW"/>
</dbReference>
<evidence type="ECO:0000313" key="6">
    <source>
        <dbReference type="EMBL" id="QYA18482.1"/>
    </source>
</evidence>
<evidence type="ECO:0000256" key="2">
    <source>
        <dbReference type="ARBA" id="ARBA00022679"/>
    </source>
</evidence>
<keyword evidence="3" id="KW-0548">Nucleotidyltransferase</keyword>
<evidence type="ECO:0000256" key="3">
    <source>
        <dbReference type="ARBA" id="ARBA00022695"/>
    </source>
</evidence>
<dbReference type="Gene3D" id="1.10.287.690">
    <property type="entry name" value="Helix hairpin bin"/>
    <property type="match status" value="1"/>
</dbReference>
<accession>A0A8F8KR49</accession>
<dbReference type="InterPro" id="IPR043502">
    <property type="entry name" value="DNA/RNA_pol_sf"/>
</dbReference>
<gene>
    <name evidence="6" type="ORF">KOM_12_213</name>
</gene>
<evidence type="ECO:0000256" key="4">
    <source>
        <dbReference type="ARBA" id="ARBA00022932"/>
    </source>
</evidence>
<reference evidence="6" key="1">
    <citation type="submission" date="2021-06" db="EMBL/GenBank/DDBJ databases">
        <authorList>
            <person name="Rolland C."/>
        </authorList>
    </citation>
    <scope>NUCLEOTIDE SEQUENCE</scope>
    <source>
        <strain evidence="6">347.936635</strain>
    </source>
</reference>
<dbReference type="Pfam" id="PF00136">
    <property type="entry name" value="DNA_pol_B"/>
    <property type="match status" value="1"/>
</dbReference>
<dbReference type="GO" id="GO:0003677">
    <property type="term" value="F:DNA binding"/>
    <property type="evidence" value="ECO:0007669"/>
    <property type="project" value="InterPro"/>
</dbReference>
<dbReference type="InterPro" id="IPR006134">
    <property type="entry name" value="DNA-dir_DNA_pol_B_multi_dom"/>
</dbReference>
<dbReference type="SUPFAM" id="SSF56672">
    <property type="entry name" value="DNA/RNA polymerases"/>
    <property type="match status" value="1"/>
</dbReference>
<proteinExistence type="predicted"/>
<name>A0A8F8KR49_9VIRU</name>
<evidence type="ECO:0000259" key="5">
    <source>
        <dbReference type="Pfam" id="PF00136"/>
    </source>
</evidence>